<keyword evidence="4" id="KW-1185">Reference proteome</keyword>
<dbReference type="EMBL" id="ATLV01018610">
    <property type="status" value="NOT_ANNOTATED_CDS"/>
    <property type="molecule type" value="Genomic_DNA"/>
</dbReference>
<name>A0A084VZ61_ANOSI</name>
<protein>
    <submittedName>
        <fullName evidence="2 3">Dwil\GK24604-PA-like protein</fullName>
    </submittedName>
</protein>
<keyword evidence="1" id="KW-0175">Coiled coil</keyword>
<evidence type="ECO:0000256" key="1">
    <source>
        <dbReference type="SAM" id="Coils"/>
    </source>
</evidence>
<dbReference type="OrthoDB" id="8044665at2759"/>
<dbReference type="EnsemblMetazoa" id="ASIC011036-RA">
    <property type="protein sequence ID" value="ASIC011036-PA"/>
    <property type="gene ID" value="ASIC011036"/>
</dbReference>
<accession>A0A084VZ61</accession>
<dbReference type="VEuPathDB" id="VectorBase:ASIC011036"/>
<proteinExistence type="predicted"/>
<dbReference type="STRING" id="74873.A0A084VZ61"/>
<reference evidence="2 4" key="1">
    <citation type="journal article" date="2014" name="BMC Genomics">
        <title>Genome sequence of Anopheles sinensis provides insight into genetics basis of mosquito competence for malaria parasites.</title>
        <authorList>
            <person name="Zhou D."/>
            <person name="Zhang D."/>
            <person name="Ding G."/>
            <person name="Shi L."/>
            <person name="Hou Q."/>
            <person name="Ye Y."/>
            <person name="Xu Y."/>
            <person name="Zhou H."/>
            <person name="Xiong C."/>
            <person name="Li S."/>
            <person name="Yu J."/>
            <person name="Hong S."/>
            <person name="Yu X."/>
            <person name="Zou P."/>
            <person name="Chen C."/>
            <person name="Chang X."/>
            <person name="Wang W."/>
            <person name="Lv Y."/>
            <person name="Sun Y."/>
            <person name="Ma L."/>
            <person name="Shen B."/>
            <person name="Zhu C."/>
        </authorList>
    </citation>
    <scope>NUCLEOTIDE SEQUENCE [LARGE SCALE GENOMIC DNA]</scope>
</reference>
<evidence type="ECO:0000313" key="3">
    <source>
        <dbReference type="EnsemblMetazoa" id="ASIC011036-PA"/>
    </source>
</evidence>
<evidence type="ECO:0000313" key="4">
    <source>
        <dbReference type="Proteomes" id="UP000030765"/>
    </source>
</evidence>
<dbReference type="OMA" id="CENIVSE"/>
<organism evidence="2">
    <name type="scientific">Anopheles sinensis</name>
    <name type="common">Mosquito</name>
    <dbReference type="NCBI Taxonomy" id="74873"/>
    <lineage>
        <taxon>Eukaryota</taxon>
        <taxon>Metazoa</taxon>
        <taxon>Ecdysozoa</taxon>
        <taxon>Arthropoda</taxon>
        <taxon>Hexapoda</taxon>
        <taxon>Insecta</taxon>
        <taxon>Pterygota</taxon>
        <taxon>Neoptera</taxon>
        <taxon>Endopterygota</taxon>
        <taxon>Diptera</taxon>
        <taxon>Nematocera</taxon>
        <taxon>Culicoidea</taxon>
        <taxon>Culicidae</taxon>
        <taxon>Anophelinae</taxon>
        <taxon>Anopheles</taxon>
    </lineage>
</organism>
<dbReference type="EMBL" id="KE525239">
    <property type="protein sequence ID" value="KFB43255.1"/>
    <property type="molecule type" value="Genomic_DNA"/>
</dbReference>
<gene>
    <name evidence="2" type="ORF">ZHAS_00011036</name>
</gene>
<dbReference type="AlphaFoldDB" id="A0A084VZ61"/>
<dbReference type="Proteomes" id="UP000030765">
    <property type="component" value="Unassembled WGS sequence"/>
</dbReference>
<sequence>MEPAESETVLDLDGDKAQENSRRTISKRLNELNKVVQSLVERVQELEARYDVASIETMVKPFTGDDDYGVKKWLADLECAFILLKLGKEKKLNAARHLLRGTAELFLRTVHVFDFEDLKEDLLKEFGSSVVTCAAHLELKKRTRQPGETIQKYVLEMTELSLKAKVPEELLVDYIIMGLGEDNLDMLYNASTLGELKKLLNRWFLRYKCENIVSEKYGS</sequence>
<evidence type="ECO:0000313" key="2">
    <source>
        <dbReference type="EMBL" id="KFB43255.1"/>
    </source>
</evidence>
<feature type="coiled-coil region" evidence="1">
    <location>
        <begin position="29"/>
        <end position="56"/>
    </location>
</feature>
<reference evidence="3" key="2">
    <citation type="submission" date="2020-05" db="UniProtKB">
        <authorList>
            <consortium name="EnsemblMetazoa"/>
        </authorList>
    </citation>
    <scope>IDENTIFICATION</scope>
</reference>